<evidence type="ECO:0000256" key="8">
    <source>
        <dbReference type="SAM" id="Phobius"/>
    </source>
</evidence>
<keyword evidence="3 7" id="KW-0812">Transmembrane</keyword>
<keyword evidence="6" id="KW-0325">Glycoprotein</keyword>
<evidence type="ECO:0000259" key="9">
    <source>
        <dbReference type="PROSITE" id="PS51225"/>
    </source>
</evidence>
<reference evidence="10" key="2">
    <citation type="submission" date="2014-03" db="EMBL/GenBank/DDBJ databases">
        <authorList>
            <person name="Genoscope - CEA"/>
        </authorList>
    </citation>
    <scope>NUCLEOTIDE SEQUENCE</scope>
</reference>
<feature type="transmembrane region" description="Helical" evidence="8">
    <location>
        <begin position="88"/>
        <end position="108"/>
    </location>
</feature>
<keyword evidence="4 8" id="KW-1133">Transmembrane helix</keyword>
<dbReference type="STRING" id="8022.A0A060YT87"/>
<dbReference type="PRINTS" id="PR00220">
    <property type="entry name" value="SYNAPTOPHYSN"/>
</dbReference>
<dbReference type="PANTHER" id="PTHR10306:SF33">
    <property type="entry name" value="SYNAPTOPHYSIN-LIKE 1"/>
    <property type="match status" value="1"/>
</dbReference>
<evidence type="ECO:0000256" key="5">
    <source>
        <dbReference type="ARBA" id="ARBA00023136"/>
    </source>
</evidence>
<dbReference type="InterPro" id="IPR001285">
    <property type="entry name" value="Synaptophysin/porin"/>
</dbReference>
<evidence type="ECO:0000313" key="11">
    <source>
        <dbReference type="Proteomes" id="UP000193380"/>
    </source>
</evidence>
<proteinExistence type="inferred from homology"/>
<organism evidence="10 11">
    <name type="scientific">Oncorhynchus mykiss</name>
    <name type="common">Rainbow trout</name>
    <name type="synonym">Salmo gairdneri</name>
    <dbReference type="NCBI Taxonomy" id="8022"/>
    <lineage>
        <taxon>Eukaryota</taxon>
        <taxon>Metazoa</taxon>
        <taxon>Chordata</taxon>
        <taxon>Craniata</taxon>
        <taxon>Vertebrata</taxon>
        <taxon>Euteleostomi</taxon>
        <taxon>Actinopterygii</taxon>
        <taxon>Neopterygii</taxon>
        <taxon>Teleostei</taxon>
        <taxon>Protacanthopterygii</taxon>
        <taxon>Salmoniformes</taxon>
        <taxon>Salmonidae</taxon>
        <taxon>Salmoninae</taxon>
        <taxon>Oncorhynchus</taxon>
    </lineage>
</organism>
<accession>A0A060YT87</accession>
<feature type="transmembrane region" description="Helical" evidence="8">
    <location>
        <begin position="28"/>
        <end position="46"/>
    </location>
</feature>
<evidence type="ECO:0000256" key="3">
    <source>
        <dbReference type="ARBA" id="ARBA00022692"/>
    </source>
</evidence>
<dbReference type="GO" id="GO:0030672">
    <property type="term" value="C:synaptic vesicle membrane"/>
    <property type="evidence" value="ECO:0007669"/>
    <property type="project" value="TreeGrafter"/>
</dbReference>
<evidence type="ECO:0000256" key="4">
    <source>
        <dbReference type="ARBA" id="ARBA00022989"/>
    </source>
</evidence>
<sequence length="136" mass="14561">MLKRSGSNGNKVRDDDLGSLFPLSPQDFGLTAAIAFLWLVCSSAWAKGLQNVKDATGTAGITSTLALCKESDVSCEVTDFANMRTLNVSVVFGYLNLIVWAGNAWIVYKETRCHSQKYTARQGAGAGRGQQVPAAI</sequence>
<gene>
    <name evidence="10" type="ORF">GSONMT00053560001</name>
</gene>
<keyword evidence="5 7" id="KW-0472">Membrane</keyword>
<evidence type="ECO:0000256" key="7">
    <source>
        <dbReference type="PROSITE-ProRule" id="PRU00581"/>
    </source>
</evidence>
<dbReference type="PaxDb" id="8022-A0A060YT87"/>
<dbReference type="PANTHER" id="PTHR10306">
    <property type="entry name" value="SYNAPTOPHYSIN"/>
    <property type="match status" value="1"/>
</dbReference>
<evidence type="ECO:0000256" key="2">
    <source>
        <dbReference type="ARBA" id="ARBA00006476"/>
    </source>
</evidence>
<dbReference type="InterPro" id="IPR008253">
    <property type="entry name" value="Marvel"/>
</dbReference>
<comment type="subcellular location">
    <subcellularLocation>
        <location evidence="1">Membrane</location>
        <topology evidence="1">Multi-pass membrane protein</topology>
    </subcellularLocation>
</comment>
<feature type="domain" description="MARVEL" evidence="9">
    <location>
        <begin position="1"/>
        <end position="112"/>
    </location>
</feature>
<evidence type="ECO:0000313" key="10">
    <source>
        <dbReference type="EMBL" id="CDQ95073.1"/>
    </source>
</evidence>
<reference evidence="10" key="1">
    <citation type="journal article" date="2014" name="Nat. Commun.">
        <title>The rainbow trout genome provides novel insights into evolution after whole-genome duplication in vertebrates.</title>
        <authorList>
            <person name="Berthelot C."/>
            <person name="Brunet F."/>
            <person name="Chalopin D."/>
            <person name="Juanchich A."/>
            <person name="Bernard M."/>
            <person name="Noel B."/>
            <person name="Bento P."/>
            <person name="Da Silva C."/>
            <person name="Labadie K."/>
            <person name="Alberti A."/>
            <person name="Aury J.M."/>
            <person name="Louis A."/>
            <person name="Dehais P."/>
            <person name="Bardou P."/>
            <person name="Montfort J."/>
            <person name="Klopp C."/>
            <person name="Cabau C."/>
            <person name="Gaspin C."/>
            <person name="Thorgaard G.H."/>
            <person name="Boussaha M."/>
            <person name="Quillet E."/>
            <person name="Guyomard R."/>
            <person name="Galiana D."/>
            <person name="Bobe J."/>
            <person name="Volff J.N."/>
            <person name="Genet C."/>
            <person name="Wincker P."/>
            <person name="Jaillon O."/>
            <person name="Roest Crollius H."/>
            <person name="Guiguen Y."/>
        </authorList>
    </citation>
    <scope>NUCLEOTIDE SEQUENCE [LARGE SCALE GENOMIC DNA]</scope>
</reference>
<dbReference type="Proteomes" id="UP000193380">
    <property type="component" value="Unassembled WGS sequence"/>
</dbReference>
<name>A0A060YT87_ONCMY</name>
<protein>
    <recommendedName>
        <fullName evidence="9">MARVEL domain-containing protein</fullName>
    </recommendedName>
</protein>
<evidence type="ECO:0000256" key="1">
    <source>
        <dbReference type="ARBA" id="ARBA00004141"/>
    </source>
</evidence>
<evidence type="ECO:0000256" key="6">
    <source>
        <dbReference type="ARBA" id="ARBA00023180"/>
    </source>
</evidence>
<dbReference type="PROSITE" id="PS51225">
    <property type="entry name" value="MARVEL"/>
    <property type="match status" value="1"/>
</dbReference>
<dbReference type="AlphaFoldDB" id="A0A060YT87"/>
<dbReference type="EMBL" id="FR919649">
    <property type="protein sequence ID" value="CDQ95073.1"/>
    <property type="molecule type" value="Genomic_DNA"/>
</dbReference>
<comment type="similarity">
    <text evidence="2">Belongs to the synaptophysin/synaptobrevin family.</text>
</comment>